<feature type="transmembrane region" description="Helical" evidence="1">
    <location>
        <begin position="27"/>
        <end position="49"/>
    </location>
</feature>
<protein>
    <submittedName>
        <fullName evidence="2">Uncharacterized protein</fullName>
    </submittedName>
</protein>
<keyword evidence="1" id="KW-0812">Transmembrane</keyword>
<evidence type="ECO:0000313" key="3">
    <source>
        <dbReference type="Proteomes" id="UP001302602"/>
    </source>
</evidence>
<dbReference type="EMBL" id="MU853225">
    <property type="protein sequence ID" value="KAK4126202.1"/>
    <property type="molecule type" value="Genomic_DNA"/>
</dbReference>
<dbReference type="Proteomes" id="UP001302602">
    <property type="component" value="Unassembled WGS sequence"/>
</dbReference>
<comment type="caution">
    <text evidence="2">The sequence shown here is derived from an EMBL/GenBank/DDBJ whole genome shotgun (WGS) entry which is preliminary data.</text>
</comment>
<sequence>MISSGRSLRAPPGLHAAISVSRDSPFLLSWLCLMLAVMHTSWGLIIRLWSCLRIGVCSSTVTGTTQGLVSSHIQDRYCYNESKS</sequence>
<evidence type="ECO:0000256" key="1">
    <source>
        <dbReference type="SAM" id="Phobius"/>
    </source>
</evidence>
<reference evidence="2" key="2">
    <citation type="submission" date="2023-05" db="EMBL/GenBank/DDBJ databases">
        <authorList>
            <consortium name="Lawrence Berkeley National Laboratory"/>
            <person name="Steindorff A."/>
            <person name="Hensen N."/>
            <person name="Bonometti L."/>
            <person name="Westerberg I."/>
            <person name="Brannstrom I.O."/>
            <person name="Guillou S."/>
            <person name="Cros-Aarteil S."/>
            <person name="Calhoun S."/>
            <person name="Haridas S."/>
            <person name="Kuo A."/>
            <person name="Mondo S."/>
            <person name="Pangilinan J."/>
            <person name="Riley R."/>
            <person name="Labutti K."/>
            <person name="Andreopoulos B."/>
            <person name="Lipzen A."/>
            <person name="Chen C."/>
            <person name="Yanf M."/>
            <person name="Daum C."/>
            <person name="Ng V."/>
            <person name="Clum A."/>
            <person name="Ohm R."/>
            <person name="Martin F."/>
            <person name="Silar P."/>
            <person name="Natvig D."/>
            <person name="Lalanne C."/>
            <person name="Gautier V."/>
            <person name="Ament-Velasquez S.L."/>
            <person name="Kruys A."/>
            <person name="Hutchinson M.I."/>
            <person name="Powell A.J."/>
            <person name="Barry K."/>
            <person name="Miller A.N."/>
            <person name="Grigoriev I.V."/>
            <person name="Debuchy R."/>
            <person name="Gladieux P."/>
            <person name="Thoren M.H."/>
            <person name="Johannesson H."/>
        </authorList>
    </citation>
    <scope>NUCLEOTIDE SEQUENCE</scope>
    <source>
        <strain evidence="2">CBS 731.68</strain>
    </source>
</reference>
<dbReference type="GeneID" id="87823436"/>
<gene>
    <name evidence="2" type="ORF">N657DRAFT_298175</name>
</gene>
<dbReference type="RefSeq" id="XP_062649973.1">
    <property type="nucleotide sequence ID" value="XM_062786668.1"/>
</dbReference>
<reference evidence="2" key="1">
    <citation type="journal article" date="2023" name="Mol. Phylogenet. Evol.">
        <title>Genome-scale phylogeny and comparative genomics of the fungal order Sordariales.</title>
        <authorList>
            <person name="Hensen N."/>
            <person name="Bonometti L."/>
            <person name="Westerberg I."/>
            <person name="Brannstrom I.O."/>
            <person name="Guillou S."/>
            <person name="Cros-Aarteil S."/>
            <person name="Calhoun S."/>
            <person name="Haridas S."/>
            <person name="Kuo A."/>
            <person name="Mondo S."/>
            <person name="Pangilinan J."/>
            <person name="Riley R."/>
            <person name="LaButti K."/>
            <person name="Andreopoulos B."/>
            <person name="Lipzen A."/>
            <person name="Chen C."/>
            <person name="Yan M."/>
            <person name="Daum C."/>
            <person name="Ng V."/>
            <person name="Clum A."/>
            <person name="Steindorff A."/>
            <person name="Ohm R.A."/>
            <person name="Martin F."/>
            <person name="Silar P."/>
            <person name="Natvig D.O."/>
            <person name="Lalanne C."/>
            <person name="Gautier V."/>
            <person name="Ament-Velasquez S.L."/>
            <person name="Kruys A."/>
            <person name="Hutchinson M.I."/>
            <person name="Powell A.J."/>
            <person name="Barry K."/>
            <person name="Miller A.N."/>
            <person name="Grigoriev I.V."/>
            <person name="Debuchy R."/>
            <person name="Gladieux P."/>
            <person name="Hiltunen Thoren M."/>
            <person name="Johannesson H."/>
        </authorList>
    </citation>
    <scope>NUCLEOTIDE SEQUENCE</scope>
    <source>
        <strain evidence="2">CBS 731.68</strain>
    </source>
</reference>
<keyword evidence="1" id="KW-0472">Membrane</keyword>
<name>A0AAN6Z5W3_9PEZI</name>
<organism evidence="2 3">
    <name type="scientific">Parathielavia appendiculata</name>
    <dbReference type="NCBI Taxonomy" id="2587402"/>
    <lineage>
        <taxon>Eukaryota</taxon>
        <taxon>Fungi</taxon>
        <taxon>Dikarya</taxon>
        <taxon>Ascomycota</taxon>
        <taxon>Pezizomycotina</taxon>
        <taxon>Sordariomycetes</taxon>
        <taxon>Sordariomycetidae</taxon>
        <taxon>Sordariales</taxon>
        <taxon>Chaetomiaceae</taxon>
        <taxon>Parathielavia</taxon>
    </lineage>
</organism>
<keyword evidence="3" id="KW-1185">Reference proteome</keyword>
<proteinExistence type="predicted"/>
<accession>A0AAN6Z5W3</accession>
<keyword evidence="1" id="KW-1133">Transmembrane helix</keyword>
<evidence type="ECO:0000313" key="2">
    <source>
        <dbReference type="EMBL" id="KAK4126202.1"/>
    </source>
</evidence>
<dbReference type="AlphaFoldDB" id="A0AAN6Z5W3"/>